<proteinExistence type="predicted"/>
<protein>
    <submittedName>
        <fullName evidence="2">Uncharacterized protein</fullName>
    </submittedName>
</protein>
<gene>
    <name evidence="2" type="ORF">GRI69_04325</name>
</gene>
<dbReference type="OrthoDB" id="7432673at2"/>
<feature type="region of interest" description="Disordered" evidence="1">
    <location>
        <begin position="143"/>
        <end position="180"/>
    </location>
</feature>
<organism evidence="2 3">
    <name type="scientific">Qipengyuania vulgaris</name>
    <dbReference type="NCBI Taxonomy" id="291985"/>
    <lineage>
        <taxon>Bacteria</taxon>
        <taxon>Pseudomonadati</taxon>
        <taxon>Pseudomonadota</taxon>
        <taxon>Alphaproteobacteria</taxon>
        <taxon>Sphingomonadales</taxon>
        <taxon>Erythrobacteraceae</taxon>
        <taxon>Qipengyuania</taxon>
    </lineage>
</organism>
<name>A0A844XNC0_9SPHN</name>
<comment type="caution">
    <text evidence="2">The sequence shown here is derived from an EMBL/GenBank/DDBJ whole genome shotgun (WGS) entry which is preliminary data.</text>
</comment>
<dbReference type="EMBL" id="WTYC01000002">
    <property type="protein sequence ID" value="MXO47481.1"/>
    <property type="molecule type" value="Genomic_DNA"/>
</dbReference>
<feature type="compositionally biased region" description="Basic and acidic residues" evidence="1">
    <location>
        <begin position="158"/>
        <end position="173"/>
    </location>
</feature>
<keyword evidence="3" id="KW-1185">Reference proteome</keyword>
<evidence type="ECO:0000256" key="1">
    <source>
        <dbReference type="SAM" id="MobiDB-lite"/>
    </source>
</evidence>
<dbReference type="RefSeq" id="WP_160727047.1">
    <property type="nucleotide sequence ID" value="NZ_WTYC01000002.1"/>
</dbReference>
<dbReference type="Proteomes" id="UP000448199">
    <property type="component" value="Unassembled WGS sequence"/>
</dbReference>
<evidence type="ECO:0000313" key="3">
    <source>
        <dbReference type="Proteomes" id="UP000448199"/>
    </source>
</evidence>
<accession>A0A844XNC0</accession>
<reference evidence="2 3" key="1">
    <citation type="submission" date="2019-12" db="EMBL/GenBank/DDBJ databases">
        <title>Genomic-based taxomic classification of the family Erythrobacteraceae.</title>
        <authorList>
            <person name="Xu L."/>
        </authorList>
    </citation>
    <scope>NUCLEOTIDE SEQUENCE [LARGE SCALE GENOMIC DNA]</scope>
    <source>
        <strain evidence="2 3">DSM 17792</strain>
    </source>
</reference>
<sequence length="180" mass="20130">MDHDEMKLHGEAYARCVALFDEIAAEPPAGLSREVFLKLVMQATVCRWTALPMSRAERDNYIKAIIITLSDLDPANALEGMLAVQMITNHEVIVACHSRALNQGELPLHRDATQKHAIKAMETSMKQMVAYQRLTSQRQVTMKRIQPRTNPPPALADRSMDKDPGIETVDRTPVRKGSGK</sequence>
<dbReference type="AlphaFoldDB" id="A0A844XNC0"/>
<evidence type="ECO:0000313" key="2">
    <source>
        <dbReference type="EMBL" id="MXO47481.1"/>
    </source>
</evidence>